<dbReference type="EMBL" id="VDEP01000238">
    <property type="protein sequence ID" value="KAA1121528.1"/>
    <property type="molecule type" value="Genomic_DNA"/>
</dbReference>
<evidence type="ECO:0000256" key="1">
    <source>
        <dbReference type="SAM" id="Coils"/>
    </source>
</evidence>
<organism evidence="2 3">
    <name type="scientific">Puccinia graminis f. sp. tritici</name>
    <dbReference type="NCBI Taxonomy" id="56615"/>
    <lineage>
        <taxon>Eukaryota</taxon>
        <taxon>Fungi</taxon>
        <taxon>Dikarya</taxon>
        <taxon>Basidiomycota</taxon>
        <taxon>Pucciniomycotina</taxon>
        <taxon>Pucciniomycetes</taxon>
        <taxon>Pucciniales</taxon>
        <taxon>Pucciniaceae</taxon>
        <taxon>Puccinia</taxon>
    </lineage>
</organism>
<accession>A0A5B0R871</accession>
<dbReference type="Proteomes" id="UP000325313">
    <property type="component" value="Unassembled WGS sequence"/>
</dbReference>
<name>A0A5B0R871_PUCGR</name>
<evidence type="ECO:0000313" key="3">
    <source>
        <dbReference type="Proteomes" id="UP000325313"/>
    </source>
</evidence>
<protein>
    <submittedName>
        <fullName evidence="2">Uncharacterized protein</fullName>
    </submittedName>
</protein>
<proteinExistence type="predicted"/>
<dbReference type="AlphaFoldDB" id="A0A5B0R871"/>
<gene>
    <name evidence="2" type="ORF">PGTUg99_031002</name>
</gene>
<feature type="coiled-coil region" evidence="1">
    <location>
        <begin position="64"/>
        <end position="98"/>
    </location>
</feature>
<reference evidence="2 3" key="1">
    <citation type="submission" date="2019-05" db="EMBL/GenBank/DDBJ databases">
        <title>Emergence of the Ug99 lineage of the wheat stem rust pathogen through somatic hybridization.</title>
        <authorList>
            <person name="Li F."/>
            <person name="Upadhyaya N.M."/>
            <person name="Sperschneider J."/>
            <person name="Matny O."/>
            <person name="Nguyen-Phuc H."/>
            <person name="Mago R."/>
            <person name="Raley C."/>
            <person name="Miller M.E."/>
            <person name="Silverstein K.A.T."/>
            <person name="Henningsen E."/>
            <person name="Hirsch C.D."/>
            <person name="Visser B."/>
            <person name="Pretorius Z.A."/>
            <person name="Steffenson B.J."/>
            <person name="Schwessinger B."/>
            <person name="Dodds P.N."/>
            <person name="Figueroa M."/>
        </authorList>
    </citation>
    <scope>NUCLEOTIDE SEQUENCE [LARGE SCALE GENOMIC DNA]</scope>
    <source>
        <strain evidence="2 3">Ug99</strain>
    </source>
</reference>
<sequence length="105" mass="12698">MFSRIQALLELESFSKYLKESFPLKEKKGIILPISPQQELEYIEHEIYNSKIQTEYRNNLTMKTEDLEDCKKEIQDQIETLQEKIEKLRRRYPSSENSHSRIWGF</sequence>
<evidence type="ECO:0000313" key="2">
    <source>
        <dbReference type="EMBL" id="KAA1121528.1"/>
    </source>
</evidence>
<keyword evidence="1" id="KW-0175">Coiled coil</keyword>
<comment type="caution">
    <text evidence="2">The sequence shown here is derived from an EMBL/GenBank/DDBJ whole genome shotgun (WGS) entry which is preliminary data.</text>
</comment>